<proteinExistence type="predicted"/>
<dbReference type="Proteomes" id="UP000325081">
    <property type="component" value="Unassembled WGS sequence"/>
</dbReference>
<sequence length="159" mass="18527">MNSTELAGCCGGRRRSRRRKFEGRSCSRWLTAVARRLASSHRGGQRKEEHSPEFANRDHEGELRVVLFVNRRSFWGRGDEWFSGELDDEICCSFQPVGVGKKLREERLARCRKRERDPSAARWLQRERFVTGESARELETRQREWRRGGFRPAIASCAG</sequence>
<evidence type="ECO:0000313" key="2">
    <source>
        <dbReference type="Proteomes" id="UP000325081"/>
    </source>
</evidence>
<gene>
    <name evidence="1" type="ORF">STAS_01168</name>
</gene>
<name>A0A5A7NYG5_STRAF</name>
<accession>A0A5A7NYG5</accession>
<protein>
    <submittedName>
        <fullName evidence="1">Mitochondrial transcription termination factorfamily protein</fullName>
    </submittedName>
</protein>
<organism evidence="1 2">
    <name type="scientific">Striga asiatica</name>
    <name type="common">Asiatic witchweed</name>
    <name type="synonym">Buchnera asiatica</name>
    <dbReference type="NCBI Taxonomy" id="4170"/>
    <lineage>
        <taxon>Eukaryota</taxon>
        <taxon>Viridiplantae</taxon>
        <taxon>Streptophyta</taxon>
        <taxon>Embryophyta</taxon>
        <taxon>Tracheophyta</taxon>
        <taxon>Spermatophyta</taxon>
        <taxon>Magnoliopsida</taxon>
        <taxon>eudicotyledons</taxon>
        <taxon>Gunneridae</taxon>
        <taxon>Pentapetalae</taxon>
        <taxon>asterids</taxon>
        <taxon>lamiids</taxon>
        <taxon>Lamiales</taxon>
        <taxon>Orobanchaceae</taxon>
        <taxon>Buchnereae</taxon>
        <taxon>Striga</taxon>
    </lineage>
</organism>
<keyword evidence="2" id="KW-1185">Reference proteome</keyword>
<dbReference type="EMBL" id="BKCP01000336">
    <property type="protein sequence ID" value="GER25575.1"/>
    <property type="molecule type" value="Genomic_DNA"/>
</dbReference>
<dbReference type="AlphaFoldDB" id="A0A5A7NYG5"/>
<comment type="caution">
    <text evidence="1">The sequence shown here is derived from an EMBL/GenBank/DDBJ whole genome shotgun (WGS) entry which is preliminary data.</text>
</comment>
<evidence type="ECO:0000313" key="1">
    <source>
        <dbReference type="EMBL" id="GER25575.1"/>
    </source>
</evidence>
<reference evidence="2" key="1">
    <citation type="journal article" date="2019" name="Curr. Biol.">
        <title>Genome Sequence of Striga asiatica Provides Insight into the Evolution of Plant Parasitism.</title>
        <authorList>
            <person name="Yoshida S."/>
            <person name="Kim S."/>
            <person name="Wafula E.K."/>
            <person name="Tanskanen J."/>
            <person name="Kim Y.M."/>
            <person name="Honaas L."/>
            <person name="Yang Z."/>
            <person name="Spallek T."/>
            <person name="Conn C.E."/>
            <person name="Ichihashi Y."/>
            <person name="Cheong K."/>
            <person name="Cui S."/>
            <person name="Der J.P."/>
            <person name="Gundlach H."/>
            <person name="Jiao Y."/>
            <person name="Hori C."/>
            <person name="Ishida J.K."/>
            <person name="Kasahara H."/>
            <person name="Kiba T."/>
            <person name="Kim M.S."/>
            <person name="Koo N."/>
            <person name="Laohavisit A."/>
            <person name="Lee Y.H."/>
            <person name="Lumba S."/>
            <person name="McCourt P."/>
            <person name="Mortimer J.C."/>
            <person name="Mutuku J.M."/>
            <person name="Nomura T."/>
            <person name="Sasaki-Sekimoto Y."/>
            <person name="Seto Y."/>
            <person name="Wang Y."/>
            <person name="Wakatake T."/>
            <person name="Sakakibara H."/>
            <person name="Demura T."/>
            <person name="Yamaguchi S."/>
            <person name="Yoneyama K."/>
            <person name="Manabe R.I."/>
            <person name="Nelson D.C."/>
            <person name="Schulman A.H."/>
            <person name="Timko M.P."/>
            <person name="dePamphilis C.W."/>
            <person name="Choi D."/>
            <person name="Shirasu K."/>
        </authorList>
    </citation>
    <scope>NUCLEOTIDE SEQUENCE [LARGE SCALE GENOMIC DNA]</scope>
    <source>
        <strain evidence="2">cv. UVA1</strain>
    </source>
</reference>